<feature type="compositionally biased region" description="Low complexity" evidence="1">
    <location>
        <begin position="569"/>
        <end position="578"/>
    </location>
</feature>
<dbReference type="GO" id="GO:0070941">
    <property type="term" value="P:eisosome assembly"/>
    <property type="evidence" value="ECO:0007669"/>
    <property type="project" value="TreeGrafter"/>
</dbReference>
<feature type="region of interest" description="Disordered" evidence="1">
    <location>
        <begin position="489"/>
        <end position="716"/>
    </location>
</feature>
<dbReference type="PANTHER" id="PTHR28298:SF1">
    <property type="entry name" value="EISOSOME PROTEIN 1"/>
    <property type="match status" value="1"/>
</dbReference>
<reference evidence="2 3" key="1">
    <citation type="journal article" date="2021" name="Nat. Commun.">
        <title>Genetic determinants of endophytism in the Arabidopsis root mycobiome.</title>
        <authorList>
            <person name="Mesny F."/>
            <person name="Miyauchi S."/>
            <person name="Thiergart T."/>
            <person name="Pickel B."/>
            <person name="Atanasova L."/>
            <person name="Karlsson M."/>
            <person name="Huettel B."/>
            <person name="Barry K.W."/>
            <person name="Haridas S."/>
            <person name="Chen C."/>
            <person name="Bauer D."/>
            <person name="Andreopoulos W."/>
            <person name="Pangilinan J."/>
            <person name="LaButti K."/>
            <person name="Riley R."/>
            <person name="Lipzen A."/>
            <person name="Clum A."/>
            <person name="Drula E."/>
            <person name="Henrissat B."/>
            <person name="Kohler A."/>
            <person name="Grigoriev I.V."/>
            <person name="Martin F.M."/>
            <person name="Hacquard S."/>
        </authorList>
    </citation>
    <scope>NUCLEOTIDE SEQUENCE [LARGE SCALE GENOMIC DNA]</scope>
    <source>
        <strain evidence="2 3">MPI-CAGE-CH-0241</strain>
    </source>
</reference>
<feature type="compositionally biased region" description="Basic and acidic residues" evidence="1">
    <location>
        <begin position="63"/>
        <end position="72"/>
    </location>
</feature>
<protein>
    <recommendedName>
        <fullName evidence="4">Eisosome protein 1</fullName>
    </recommendedName>
</protein>
<sequence length="716" mass="78397">MPPQHPAPQSAMIQTSSAPAPGPSSGRLKYANPRDLPSYPSPGLRSDGAAASAAASLGWSNRKPIECWKPDKTSSASAAAVLAKDYKMAPSWEPTSNSDGHKAALLAIGSAKAANKTTTTPKSPHDGWGSSAATQAFNTNRANSTRKVHPSTSSKSLQGQKSLAAAKGAMAKTRPRAISTPAAPQSGSHESYPGESMAASNALSGATLAHQASLRSKSVENAGAVPVTTMTRNMFTSHPPVKLEVDERQNNEKLHATAVEMARKMYLQQQKIVEHTKDSHGQDTTTSQSKPPINLQEAAFKQAQERLAKLQNEYETNRGYSEYYGNSPSARHRFSLTSKLRRRSSSDGDLDDRQQSEVIRQQMSLFSNKLSEVDEQKRKNDRDALMLAAQRNVRAQLQGMDRKVYNETGKVNPTMLTEWELKAHQAANANHAARIENKGKVDIGGGKFMNPDEVDAIASKRVQPILNDINEKAEAERERQAVLKLEEEARKAEIEKEKAREREIKEINKTLRDQAKQEEKAKKAKEKAAKAEQKRQAKEEKRTSKADSTGERDVPNEDVTDDVQEEAVTETPATTAVQTDKRTERRSSNESATSPTSRVRGWIKNRFSRGKSFGDGDKQNDKRRSFLGGAALRDSDLNRSTTSLDNRSASMRDVALAGRANGPDTNDGDSTRDSRGVSPISSNESVKDFVITPPRPIGDHARSSHSPSRFREMIDQ</sequence>
<feature type="compositionally biased region" description="Polar residues" evidence="1">
    <location>
        <begin position="150"/>
        <end position="161"/>
    </location>
</feature>
<organism evidence="2 3">
    <name type="scientific">Thelonectria olida</name>
    <dbReference type="NCBI Taxonomy" id="1576542"/>
    <lineage>
        <taxon>Eukaryota</taxon>
        <taxon>Fungi</taxon>
        <taxon>Dikarya</taxon>
        <taxon>Ascomycota</taxon>
        <taxon>Pezizomycotina</taxon>
        <taxon>Sordariomycetes</taxon>
        <taxon>Hypocreomycetidae</taxon>
        <taxon>Hypocreales</taxon>
        <taxon>Nectriaceae</taxon>
        <taxon>Thelonectria</taxon>
    </lineage>
</organism>
<comment type="caution">
    <text evidence="2">The sequence shown here is derived from an EMBL/GenBank/DDBJ whole genome shotgun (WGS) entry which is preliminary data.</text>
</comment>
<dbReference type="EMBL" id="JAGPYM010000007">
    <property type="protein sequence ID" value="KAH6892026.1"/>
    <property type="molecule type" value="Genomic_DNA"/>
</dbReference>
<feature type="compositionally biased region" description="Polar residues" evidence="1">
    <location>
        <begin position="638"/>
        <end position="649"/>
    </location>
</feature>
<dbReference type="AlphaFoldDB" id="A0A9P8W7J8"/>
<feature type="region of interest" description="Disordered" evidence="1">
    <location>
        <begin position="1"/>
        <end position="74"/>
    </location>
</feature>
<evidence type="ECO:0000313" key="2">
    <source>
        <dbReference type="EMBL" id="KAH6892026.1"/>
    </source>
</evidence>
<dbReference type="Proteomes" id="UP000777438">
    <property type="component" value="Unassembled WGS sequence"/>
</dbReference>
<dbReference type="Pfam" id="PF12757">
    <property type="entry name" value="Eisosome1"/>
    <property type="match status" value="1"/>
</dbReference>
<feature type="compositionally biased region" description="Acidic residues" evidence="1">
    <location>
        <begin position="556"/>
        <end position="568"/>
    </location>
</feature>
<name>A0A9P8W7J8_9HYPO</name>
<feature type="compositionally biased region" description="Low complexity" evidence="1">
    <location>
        <begin position="16"/>
        <end position="26"/>
    </location>
</feature>
<proteinExistence type="predicted"/>
<feature type="compositionally biased region" description="Basic and acidic residues" evidence="1">
    <location>
        <begin position="579"/>
        <end position="588"/>
    </location>
</feature>
<evidence type="ECO:0008006" key="4">
    <source>
        <dbReference type="Google" id="ProtNLM"/>
    </source>
</evidence>
<feature type="compositionally biased region" description="Basic and acidic residues" evidence="1">
    <location>
        <begin position="489"/>
        <end position="555"/>
    </location>
</feature>
<dbReference type="InterPro" id="IPR024527">
    <property type="entry name" value="Eisosome1"/>
</dbReference>
<keyword evidence="3" id="KW-1185">Reference proteome</keyword>
<dbReference type="PANTHER" id="PTHR28298">
    <property type="entry name" value="EISOSOME PROTEIN 1"/>
    <property type="match status" value="1"/>
</dbReference>
<feature type="compositionally biased region" description="Basic and acidic residues" evidence="1">
    <location>
        <begin position="612"/>
        <end position="624"/>
    </location>
</feature>
<dbReference type="OrthoDB" id="4070583at2759"/>
<feature type="region of interest" description="Disordered" evidence="1">
    <location>
        <begin position="141"/>
        <end position="199"/>
    </location>
</feature>
<evidence type="ECO:0000313" key="3">
    <source>
        <dbReference type="Proteomes" id="UP000777438"/>
    </source>
</evidence>
<evidence type="ECO:0000256" key="1">
    <source>
        <dbReference type="SAM" id="MobiDB-lite"/>
    </source>
</evidence>
<gene>
    <name evidence="2" type="ORF">B0T10DRAFT_283016</name>
</gene>
<accession>A0A9P8W7J8</accession>